<dbReference type="Proteomes" id="UP001056120">
    <property type="component" value="Linkage Group LG04"/>
</dbReference>
<gene>
    <name evidence="1" type="ORF">L1987_10701</name>
</gene>
<name>A0ACB9JB33_9ASTR</name>
<proteinExistence type="predicted"/>
<protein>
    <submittedName>
        <fullName evidence="1">Uncharacterized protein</fullName>
    </submittedName>
</protein>
<comment type="caution">
    <text evidence="1">The sequence shown here is derived from an EMBL/GenBank/DDBJ whole genome shotgun (WGS) entry which is preliminary data.</text>
</comment>
<accession>A0ACB9JB33</accession>
<organism evidence="1 2">
    <name type="scientific">Smallanthus sonchifolius</name>
    <dbReference type="NCBI Taxonomy" id="185202"/>
    <lineage>
        <taxon>Eukaryota</taxon>
        <taxon>Viridiplantae</taxon>
        <taxon>Streptophyta</taxon>
        <taxon>Embryophyta</taxon>
        <taxon>Tracheophyta</taxon>
        <taxon>Spermatophyta</taxon>
        <taxon>Magnoliopsida</taxon>
        <taxon>eudicotyledons</taxon>
        <taxon>Gunneridae</taxon>
        <taxon>Pentapetalae</taxon>
        <taxon>asterids</taxon>
        <taxon>campanulids</taxon>
        <taxon>Asterales</taxon>
        <taxon>Asteraceae</taxon>
        <taxon>Asteroideae</taxon>
        <taxon>Heliantheae alliance</taxon>
        <taxon>Millerieae</taxon>
        <taxon>Smallanthus</taxon>
    </lineage>
</organism>
<reference evidence="1 2" key="2">
    <citation type="journal article" date="2022" name="Mol. Ecol. Resour.">
        <title>The genomes of chicory, endive, great burdock and yacon provide insights into Asteraceae paleo-polyploidization history and plant inulin production.</title>
        <authorList>
            <person name="Fan W."/>
            <person name="Wang S."/>
            <person name="Wang H."/>
            <person name="Wang A."/>
            <person name="Jiang F."/>
            <person name="Liu H."/>
            <person name="Zhao H."/>
            <person name="Xu D."/>
            <person name="Zhang Y."/>
        </authorList>
    </citation>
    <scope>NUCLEOTIDE SEQUENCE [LARGE SCALE GENOMIC DNA]</scope>
    <source>
        <strain evidence="2">cv. Yunnan</strain>
        <tissue evidence="1">Leaves</tissue>
    </source>
</reference>
<evidence type="ECO:0000313" key="1">
    <source>
        <dbReference type="EMBL" id="KAI3816916.1"/>
    </source>
</evidence>
<reference evidence="2" key="1">
    <citation type="journal article" date="2022" name="Mol. Ecol. Resour.">
        <title>The genomes of chicory, endive, great burdock and yacon provide insights into Asteraceae palaeo-polyploidization history and plant inulin production.</title>
        <authorList>
            <person name="Fan W."/>
            <person name="Wang S."/>
            <person name="Wang H."/>
            <person name="Wang A."/>
            <person name="Jiang F."/>
            <person name="Liu H."/>
            <person name="Zhao H."/>
            <person name="Xu D."/>
            <person name="Zhang Y."/>
        </authorList>
    </citation>
    <scope>NUCLEOTIDE SEQUENCE [LARGE SCALE GENOMIC DNA]</scope>
    <source>
        <strain evidence="2">cv. Yunnan</strain>
    </source>
</reference>
<dbReference type="EMBL" id="CM042021">
    <property type="protein sequence ID" value="KAI3816916.1"/>
    <property type="molecule type" value="Genomic_DNA"/>
</dbReference>
<keyword evidence="2" id="KW-1185">Reference proteome</keyword>
<evidence type="ECO:0000313" key="2">
    <source>
        <dbReference type="Proteomes" id="UP001056120"/>
    </source>
</evidence>
<sequence length="86" mass="9729">MESSLFAYALLPFSYSHMNQTNHPGDLKIAKVRKHMLSFRIQCGSLEIPVKYVFFQMSLTTKSSGSIQGQSFLTVLIQSPLNHITH</sequence>